<dbReference type="GO" id="GO:0005929">
    <property type="term" value="C:cilium"/>
    <property type="evidence" value="ECO:0007669"/>
    <property type="project" value="TreeGrafter"/>
</dbReference>
<dbReference type="Proteomes" id="UP000681722">
    <property type="component" value="Unassembled WGS sequence"/>
</dbReference>
<protein>
    <recommendedName>
        <fullName evidence="2">TOG domain-containing protein</fullName>
    </recommendedName>
</protein>
<feature type="compositionally biased region" description="Polar residues" evidence="1">
    <location>
        <begin position="791"/>
        <end position="809"/>
    </location>
</feature>
<feature type="region of interest" description="Disordered" evidence="1">
    <location>
        <begin position="791"/>
        <end position="823"/>
    </location>
</feature>
<evidence type="ECO:0000313" key="4">
    <source>
        <dbReference type="EMBL" id="CAF3523299.1"/>
    </source>
</evidence>
<dbReference type="PANTHER" id="PTHR21567">
    <property type="entry name" value="CLASP"/>
    <property type="match status" value="1"/>
</dbReference>
<feature type="region of interest" description="Disordered" evidence="1">
    <location>
        <begin position="244"/>
        <end position="272"/>
    </location>
</feature>
<dbReference type="InterPro" id="IPR011989">
    <property type="entry name" value="ARM-like"/>
</dbReference>
<dbReference type="GO" id="GO:0005881">
    <property type="term" value="C:cytoplasmic microtubule"/>
    <property type="evidence" value="ECO:0007669"/>
    <property type="project" value="TreeGrafter"/>
</dbReference>
<dbReference type="EMBL" id="CAJNOQ010000036">
    <property type="protein sequence ID" value="CAF0744676.1"/>
    <property type="molecule type" value="Genomic_DNA"/>
</dbReference>
<dbReference type="InterPro" id="IPR016024">
    <property type="entry name" value="ARM-type_fold"/>
</dbReference>
<feature type="region of interest" description="Disordered" evidence="1">
    <location>
        <begin position="623"/>
        <end position="645"/>
    </location>
</feature>
<keyword evidence="5" id="KW-1185">Reference proteome</keyword>
<dbReference type="OrthoDB" id="63891at2759"/>
<dbReference type="Pfam" id="PF12348">
    <property type="entry name" value="CLASP_N"/>
    <property type="match status" value="1"/>
</dbReference>
<reference evidence="3" key="1">
    <citation type="submission" date="2021-02" db="EMBL/GenBank/DDBJ databases">
        <authorList>
            <person name="Nowell W R."/>
        </authorList>
    </citation>
    <scope>NUCLEOTIDE SEQUENCE</scope>
</reference>
<feature type="region of interest" description="Disordered" evidence="1">
    <location>
        <begin position="1137"/>
        <end position="1222"/>
    </location>
</feature>
<feature type="compositionally biased region" description="Polar residues" evidence="1">
    <location>
        <begin position="1523"/>
        <end position="1535"/>
    </location>
</feature>
<dbReference type="InterPro" id="IPR024395">
    <property type="entry name" value="CLASP_N_dom"/>
</dbReference>
<dbReference type="SMART" id="SM01349">
    <property type="entry name" value="TOG"/>
    <property type="match status" value="2"/>
</dbReference>
<name>A0A813NUA9_9BILA</name>
<accession>A0A813NUA9</accession>
<dbReference type="SUPFAM" id="SSF48371">
    <property type="entry name" value="ARM repeat"/>
    <property type="match status" value="2"/>
</dbReference>
<feature type="compositionally biased region" description="Acidic residues" evidence="1">
    <location>
        <begin position="250"/>
        <end position="268"/>
    </location>
</feature>
<gene>
    <name evidence="3" type="ORF">GPM918_LOCUS469</name>
    <name evidence="4" type="ORF">SRO942_LOCUS470</name>
</gene>
<dbReference type="EMBL" id="CAJOBC010000036">
    <property type="protein sequence ID" value="CAF3523299.1"/>
    <property type="molecule type" value="Genomic_DNA"/>
</dbReference>
<dbReference type="GO" id="GO:0000226">
    <property type="term" value="P:microtubule cytoskeleton organization"/>
    <property type="evidence" value="ECO:0007669"/>
    <property type="project" value="TreeGrafter"/>
</dbReference>
<feature type="compositionally biased region" description="Basic and acidic residues" evidence="1">
    <location>
        <begin position="1138"/>
        <end position="1159"/>
    </location>
</feature>
<feature type="domain" description="TOG" evidence="2">
    <location>
        <begin position="1540"/>
        <end position="1776"/>
    </location>
</feature>
<dbReference type="PANTHER" id="PTHR21567:SF87">
    <property type="entry name" value="CRESCERIN-LIKE PROTEIN CHE-12"/>
    <property type="match status" value="1"/>
</dbReference>
<evidence type="ECO:0000313" key="3">
    <source>
        <dbReference type="EMBL" id="CAF0744676.1"/>
    </source>
</evidence>
<evidence type="ECO:0000259" key="2">
    <source>
        <dbReference type="SMART" id="SM01349"/>
    </source>
</evidence>
<dbReference type="InterPro" id="IPR034085">
    <property type="entry name" value="TOG"/>
</dbReference>
<feature type="domain" description="TOG" evidence="2">
    <location>
        <begin position="1272"/>
        <end position="1504"/>
    </location>
</feature>
<dbReference type="GO" id="GO:0008017">
    <property type="term" value="F:microtubule binding"/>
    <property type="evidence" value="ECO:0007669"/>
    <property type="project" value="TreeGrafter"/>
</dbReference>
<evidence type="ECO:0000313" key="5">
    <source>
        <dbReference type="Proteomes" id="UP000663829"/>
    </source>
</evidence>
<comment type="caution">
    <text evidence="3">The sequence shown here is derived from an EMBL/GenBank/DDBJ whole genome shotgun (WGS) entry which is preliminary data.</text>
</comment>
<dbReference type="Gene3D" id="1.25.10.10">
    <property type="entry name" value="Leucine-rich Repeat Variant"/>
    <property type="match status" value="4"/>
</dbReference>
<sequence>MATLLSSMSNAAYLLSPKNDSSSPDSQFVDILLNGSHDQIVQFINRWCKQQRRSRLQTIVDSTQHHDIFLSLINTLTQTQNSEYQLNCLQLLLELNILHHQNYDQCTYLPAILKCLASPSPDVNQLCLQILTKEIQTTHDISNYLHIYIQDGLQSQQTRVVVKSIQYLKDIITKKLQYENLSPIIELLLKYLNENTFRLTYEHILVDAVKHMKNVLGNDMFNTYLDTYSSTLRKAYSAYVQEANNNNNNDENDDDGNDTNLDDAEEDETPRAIDNEKLSVINGFKSNGIQNSLAYSNSDSDKNLSSLHNKPFINSTSINDDFSQIVELIKTKWLNSNETIRLQYLEKFKLAYENQLITIKTQGIANKNDQYFQQMFLTFLTSILDLLMYITSITLDISMKIKIHLCLCLIWLIKSLMNHCKTYYKQLCTIFKNILCNGNANNRQLAKLSVSLTILLGNYVHPQLILNELIDNDLFDSYTFRIQLEMLAIVTATLLKYRHHKYDQLFLICKRFIPLLVTNRRELRHGTIECFTVICYYMNQYQKLPLDVETINLQLKLLFETIEQLPLNGYEASLALKYRLQRNILPVLTDEGNITPGLILSDQTMVNDPDVKFILAVSLQPSPSPTLHQQKQDEPQQPRIIQNNNNNNSKLLHLAMPLVQKTNEKNGVSTNEVMRSREIPPLRPPDVDTFTNHHHFDANHEWAKKLSSTKDTTIITPQENTLQFRPVIPRRNSSTSSSRLHSNLLTTISTNTQPFNTNNHNHTDLINKRTHYDLDLDNDEGTDSAIESRSLSINTSDEGLSQEQDSNNPLKKPIRSLHSSSTRRKADKIFSDFESISTRTLTPENSNESGVYSQYSSGRELDNTYQNNSNNHNNENIDDAIIRSNRTIVKDQLFSTKPRLARSGLKNKQQLLTDLSSSKQLDYNPTFRSPPSSTNVEIVGKGYMDDRPRRLSADTDEKPLINKNRAKIIKGSVITTPLGVASHTNVGSEDTIGDDGQEIGVIGKAVYLPMRTNRADSDPSKIINYSQQQKLSKRNDSEIFSDFDSDTKENESIFGRATLECRHVGACTTKAFSKSAFVKVSSAICRCFFDFETKHAHPLYHEIDSTEYDENNDNIILKLVDLGHSLSASFRLRVQQKTQEKIEQKERRRQEREIKRRQEYFQPKSNLTNNSNQAMYDDQQQPPTSSTCTSRYSSNPDLSSITTNSDLPPTPRRMIINDSNNNVLPNVASQKLKIYKNSMARSQTFNNRRDLSTTEQRLTFNRPLSEDRVTEQLRNPEAVYREAMESIASDDWERKCSGLGLLQRLVAQYPDLITQNIHQVVLVLIQEVKNLRSQVARFAISTFSDMFKHLKRNMDLELDLTVKALLQKNGETVDFFRSDTEKCLQTMIDNVTTQKALQALIAGGASHRNPAVRKASAQYIYIVCEKMGPGKILSGIKDITERVLQVAAQFVSDGPPEIRWYGKKIYQMLMSYDELDNMMQRYLNPTTYKHMREVLDAIRVKGVGETPSESARNNGRRALPTDKSGSTGNLTSNQFPSIRKMNSADQAEQIRNIVKQMRSTDFRQRMEGIEQFQKLCELETDTAISSLVQIFDAFNDCLSDMNSKVTLKSLNTMHQMVPILGDSLSNVINSTLPIIAQNIASKNNEISQLASDIIDAAIEYIDSGVLLQPLCALSQTSNLRVRPEIVLKLASIVPKVCQRRQKQVEIHLLPTYWKLLALLRGQSSSTLNNANTTMTTSSAGVGNLNSSIHILTTALYTELGSVLIEKANASSAVAPKNVQLLRELCTNIDAV</sequence>
<proteinExistence type="predicted"/>
<organism evidence="3 5">
    <name type="scientific">Didymodactylos carnosus</name>
    <dbReference type="NCBI Taxonomy" id="1234261"/>
    <lineage>
        <taxon>Eukaryota</taxon>
        <taxon>Metazoa</taxon>
        <taxon>Spiralia</taxon>
        <taxon>Gnathifera</taxon>
        <taxon>Rotifera</taxon>
        <taxon>Eurotatoria</taxon>
        <taxon>Bdelloidea</taxon>
        <taxon>Philodinida</taxon>
        <taxon>Philodinidae</taxon>
        <taxon>Didymodactylos</taxon>
    </lineage>
</organism>
<feature type="compositionally biased region" description="Polar residues" evidence="1">
    <location>
        <begin position="1163"/>
        <end position="1207"/>
    </location>
</feature>
<feature type="region of interest" description="Disordered" evidence="1">
    <location>
        <begin position="1505"/>
        <end position="1535"/>
    </location>
</feature>
<dbReference type="Proteomes" id="UP000663829">
    <property type="component" value="Unassembled WGS sequence"/>
</dbReference>
<evidence type="ECO:0000256" key="1">
    <source>
        <dbReference type="SAM" id="MobiDB-lite"/>
    </source>
</evidence>